<dbReference type="EMBL" id="BKZW01000004">
    <property type="protein sequence ID" value="GER91790.1"/>
    <property type="molecule type" value="Genomic_DNA"/>
</dbReference>
<dbReference type="SMART" id="SM00448">
    <property type="entry name" value="REC"/>
    <property type="match status" value="1"/>
</dbReference>
<dbReference type="RefSeq" id="WP_151759393.1">
    <property type="nucleotide sequence ID" value="NZ_BKZW01000004.1"/>
</dbReference>
<dbReference type="Pfam" id="PF00072">
    <property type="entry name" value="Response_reg"/>
    <property type="match status" value="1"/>
</dbReference>
<keyword evidence="4" id="KW-1185">Reference proteome</keyword>
<organism evidence="3 4">
    <name type="scientific">Dictyobacter vulcani</name>
    <dbReference type="NCBI Taxonomy" id="2607529"/>
    <lineage>
        <taxon>Bacteria</taxon>
        <taxon>Bacillati</taxon>
        <taxon>Chloroflexota</taxon>
        <taxon>Ktedonobacteria</taxon>
        <taxon>Ktedonobacterales</taxon>
        <taxon>Dictyobacteraceae</taxon>
        <taxon>Dictyobacter</taxon>
    </lineage>
</organism>
<dbReference type="InterPro" id="IPR001789">
    <property type="entry name" value="Sig_transdc_resp-reg_receiver"/>
</dbReference>
<proteinExistence type="predicted"/>
<dbReference type="InterPro" id="IPR011006">
    <property type="entry name" value="CheY-like_superfamily"/>
</dbReference>
<evidence type="ECO:0000256" key="1">
    <source>
        <dbReference type="PROSITE-ProRule" id="PRU00169"/>
    </source>
</evidence>
<evidence type="ECO:0000313" key="4">
    <source>
        <dbReference type="Proteomes" id="UP000326912"/>
    </source>
</evidence>
<dbReference type="SUPFAM" id="SSF52172">
    <property type="entry name" value="CheY-like"/>
    <property type="match status" value="1"/>
</dbReference>
<evidence type="ECO:0000259" key="2">
    <source>
        <dbReference type="PROSITE" id="PS50110"/>
    </source>
</evidence>
<reference evidence="3 4" key="1">
    <citation type="submission" date="2019-10" db="EMBL/GenBank/DDBJ databases">
        <title>Dictyobacter vulcani sp. nov., within the class Ktedonobacteria, isolated from soil of volcanic Mt. Zao.</title>
        <authorList>
            <person name="Zheng Y."/>
            <person name="Wang C.M."/>
            <person name="Sakai Y."/>
            <person name="Abe K."/>
            <person name="Yokota A."/>
            <person name="Yabe S."/>
        </authorList>
    </citation>
    <scope>NUCLEOTIDE SEQUENCE [LARGE SCALE GENOMIC DNA]</scope>
    <source>
        <strain evidence="3 4">W12</strain>
    </source>
</reference>
<feature type="modified residue" description="4-aspartylphosphate" evidence="1">
    <location>
        <position position="70"/>
    </location>
</feature>
<dbReference type="Proteomes" id="UP000326912">
    <property type="component" value="Unassembled WGS sequence"/>
</dbReference>
<dbReference type="PANTHER" id="PTHR44520">
    <property type="entry name" value="RESPONSE REGULATOR RCP1-RELATED"/>
    <property type="match status" value="1"/>
</dbReference>
<comment type="caution">
    <text evidence="3">The sequence shown here is derived from an EMBL/GenBank/DDBJ whole genome shotgun (WGS) entry which is preliminary data.</text>
</comment>
<dbReference type="CDD" id="cd17557">
    <property type="entry name" value="REC_Rcp-like"/>
    <property type="match status" value="1"/>
</dbReference>
<sequence>MSQHNTKHTILVAEDSEEDFITLTRLFKKSAMPYRLFRCSRGEEILDFLYQRNGYAAPGTSMTPSLILLDLNLIGLDGRVVLSRIKSDPCLKHIPVVIITTSSSAREIERCYQEGASGYLLKPVNLDHYAAALNNLLKYWFETVQLPEAKV</sequence>
<dbReference type="AlphaFoldDB" id="A0A5J4KZ26"/>
<dbReference type="Gene3D" id="3.40.50.2300">
    <property type="match status" value="1"/>
</dbReference>
<name>A0A5J4KZ26_9CHLR</name>
<gene>
    <name evidence="3" type="ORF">KDW_59520</name>
</gene>
<accession>A0A5J4KZ26</accession>
<evidence type="ECO:0000313" key="3">
    <source>
        <dbReference type="EMBL" id="GER91790.1"/>
    </source>
</evidence>
<protein>
    <submittedName>
        <fullName evidence="3">Response regulator</fullName>
    </submittedName>
</protein>
<feature type="domain" description="Response regulatory" evidence="2">
    <location>
        <begin position="9"/>
        <end position="137"/>
    </location>
</feature>
<dbReference type="InterPro" id="IPR052893">
    <property type="entry name" value="TCS_response_regulator"/>
</dbReference>
<dbReference type="GO" id="GO:0000160">
    <property type="term" value="P:phosphorelay signal transduction system"/>
    <property type="evidence" value="ECO:0007669"/>
    <property type="project" value="InterPro"/>
</dbReference>
<keyword evidence="1" id="KW-0597">Phosphoprotein</keyword>
<dbReference type="PANTHER" id="PTHR44520:SF1">
    <property type="entry name" value="TWO-COMPONENT SYSTEM REGULATORY PROTEIN"/>
    <property type="match status" value="1"/>
</dbReference>
<dbReference type="PROSITE" id="PS50110">
    <property type="entry name" value="RESPONSE_REGULATORY"/>
    <property type="match status" value="1"/>
</dbReference>